<evidence type="ECO:0007829" key="8">
    <source>
        <dbReference type="PDB" id="7SOM"/>
    </source>
</evidence>
<keyword evidence="2" id="KW-0802">TPR repeat</keyword>
<evidence type="ECO:0000256" key="4">
    <source>
        <dbReference type="SAM" id="MobiDB-lite"/>
    </source>
</evidence>
<accession>A0A2K3DKW3</accession>
<sequence length="1074" mass="111003">MAPKKKEDKDAPPPEDTNPYGVFVSVTMPSATVVLDVQDDAAAQRETHITLNIPGCHVPWASAHTAPSEGGVYQYSVVKHFRRSGGQDGLLQLINGVLTVTVNDSATNAVLASATVDQLQGFAIGQNTWSTEGLDLVPAAEVPEGVPKARSARLAFASIALQERPLPEGADAAALAAAPPPPEAELPPLLPYSYVSGEAAEKGNMVELVVSGLSPLPPNLQAAADAAGGKLHVTVGLALPGGGPAVAVSLAVAGGRVAAPAFRRELLPPGCLQALQYALEDGLPVVLEVARYVSAEGMADPAFEGYHAAAAAPALAAGLGAAGATEAAAEGLSLTAWAASGAKTCLPPYTAPAGKPKPVEAEVPPAGTCLWEKAGAQLAVSLRFARPVVPAWRPPPPPPRPLLELIPPRDLTPKPPPTTAVDEFKAKVRVIARALAEEYKAVLPPPDASVAAAAAGGGAEGRHKALIFELNRSGKYAQMRDSLKTAVVSLVREKYRKSGSMSPNEMALLYNDLYGSLLAAVHSSLNDLVDAAAARPRAPPPAPVPDKQRLGELLELAAQAEAMGDTDRAELLHQRRLLAKNDAQVWYEYGTYCLRRGGAKRGRAEECFREALALEPAHRGALLALLGCSVAAGRNTDPAYLESAEAAAHRLLDVAGRSSLDAWAALAVVYRAYGEAKRAELASCEQEMARLEKQQLAAAAAAASAGVSPSPSYGEGRAGGNGGGVPATEPSTASAGSVAGSAGELQARSFISLANTLLESLALPAEAALALELAAGLRHWPSVGPDTRTLHALAGALAEQALARAAGGGAASAAAEAMLTPGSSVLSMMRADAGEAVSSVAAEAAWRCRLLVAQLHKARGATDEAIRFYQEYIEAARSSGRLAEVPLSAWLELAEAYAARGQARFAADVFLLGASARPGCAVLWRGAGRCFVGAEELGPADMALSEANVLDPEDPEAWGWLALVALREGRAEDAEKALAFGLRCGLGDPGLLLDIAAEYRAAGQRRAEQRVLQEVAVKLMPESCSARLLLARCLVAQRCGAEAAEAVAAARQLAAHEDDEAAVAELEAELRGMA</sequence>
<dbReference type="PANTHER" id="PTHR44314">
    <property type="entry name" value="CILIA- AND FLAGELLA-ASSOCIATED PROTEIN 70"/>
    <property type="match status" value="1"/>
</dbReference>
<dbReference type="Proteomes" id="UP000006906">
    <property type="component" value="Chromosome 7"/>
</dbReference>
<dbReference type="InterPro" id="IPR052628">
    <property type="entry name" value="CFAP70"/>
</dbReference>
<keyword evidence="1" id="KW-0677">Repeat</keyword>
<dbReference type="GO" id="GO:0031514">
    <property type="term" value="C:motile cilium"/>
    <property type="evidence" value="ECO:0000318"/>
    <property type="project" value="GO_Central"/>
</dbReference>
<dbReference type="EMDB" id="EMD-24191"/>
<reference evidence="8" key="3">
    <citation type="journal article" date="2022" name="Nat. Struct. Mol. Biol.">
        <title>Ciliary central apparatus structure reveals mechanisms of microtubule patterning.</title>
        <authorList>
            <person name="Gui M."/>
            <person name="Wang X."/>
            <person name="Dutcher S.K."/>
            <person name="Brown A."/>
            <person name="Zhang R."/>
        </authorList>
    </citation>
    <scope>STRUCTURE BY ELECTRON MICROSCOPY (3.70 ANGSTROMS) OF 2-19</scope>
</reference>
<dbReference type="InParanoid" id="A0A2K3DKW3"/>
<dbReference type="GO" id="GO:0060271">
    <property type="term" value="P:cilium assembly"/>
    <property type="evidence" value="ECO:0000318"/>
    <property type="project" value="GO_Central"/>
</dbReference>
<feature type="coiled-coil region" evidence="3">
    <location>
        <begin position="674"/>
        <end position="701"/>
    </location>
</feature>
<dbReference type="Gramene" id="PNW81175">
    <property type="protein sequence ID" value="PNW81175"/>
    <property type="gene ID" value="CHLRE_07g345400v5"/>
</dbReference>
<dbReference type="Gene3D" id="1.25.40.10">
    <property type="entry name" value="Tetratricopeptide repeat domain"/>
    <property type="match status" value="2"/>
</dbReference>
<dbReference type="PDB" id="7SOM">
    <property type="method" value="EM"/>
    <property type="resolution" value="3.70 A"/>
    <property type="chains" value="p/q/r=2-19"/>
</dbReference>
<feature type="region of interest" description="Disordered" evidence="4">
    <location>
        <begin position="400"/>
        <end position="419"/>
    </location>
</feature>
<dbReference type="SMR" id="A0A2K3DKW3"/>
<keyword evidence="7 8" id="KW-0002">3D-structure</keyword>
<dbReference type="KEGG" id="cre:CHLRE_07g345400v5"/>
<dbReference type="PDB" id="7N61">
    <property type="method" value="EM"/>
    <property type="resolution" value="3.50 A"/>
    <property type="chains" value="1D/1E/1F/1G=1-1074"/>
</dbReference>
<dbReference type="STRING" id="3055.A0A2K3DKW3"/>
<dbReference type="InterPro" id="IPR011990">
    <property type="entry name" value="TPR-like_helical_dom_sf"/>
</dbReference>
<evidence type="ECO:0000256" key="3">
    <source>
        <dbReference type="SAM" id="Coils"/>
    </source>
</evidence>
<dbReference type="RefSeq" id="XP_042923015.1">
    <property type="nucleotide sequence ID" value="XM_043064447.1"/>
</dbReference>
<keyword evidence="3" id="KW-0175">Coiled coil</keyword>
<reference evidence="5 6" key="1">
    <citation type="journal article" date="2007" name="Science">
        <title>The Chlamydomonas genome reveals the evolution of key animal and plant functions.</title>
        <authorList>
            <person name="Merchant S.S."/>
            <person name="Prochnik S.E."/>
            <person name="Vallon O."/>
            <person name="Harris E.H."/>
            <person name="Karpowicz S.J."/>
            <person name="Witman G.B."/>
            <person name="Terry A."/>
            <person name="Salamov A."/>
            <person name="Fritz-Laylin L.K."/>
            <person name="Marechal-Drouard L."/>
            <person name="Marshall W.F."/>
            <person name="Qu L.H."/>
            <person name="Nelson D.R."/>
            <person name="Sanderfoot A.A."/>
            <person name="Spalding M.H."/>
            <person name="Kapitonov V.V."/>
            <person name="Ren Q."/>
            <person name="Ferris P."/>
            <person name="Lindquist E."/>
            <person name="Shapiro H."/>
            <person name="Lucas S.M."/>
            <person name="Grimwood J."/>
            <person name="Schmutz J."/>
            <person name="Cardol P."/>
            <person name="Cerutti H."/>
            <person name="Chanfreau G."/>
            <person name="Chen C.L."/>
            <person name="Cognat V."/>
            <person name="Croft M.T."/>
            <person name="Dent R."/>
            <person name="Dutcher S."/>
            <person name="Fernandez E."/>
            <person name="Fukuzawa H."/>
            <person name="Gonzalez-Ballester D."/>
            <person name="Gonzalez-Halphen D."/>
            <person name="Hallmann A."/>
            <person name="Hanikenne M."/>
            <person name="Hippler M."/>
            <person name="Inwood W."/>
            <person name="Jabbari K."/>
            <person name="Kalanon M."/>
            <person name="Kuras R."/>
            <person name="Lefebvre P.A."/>
            <person name="Lemaire S.D."/>
            <person name="Lobanov A.V."/>
            <person name="Lohr M."/>
            <person name="Manuell A."/>
            <person name="Meier I."/>
            <person name="Mets L."/>
            <person name="Mittag M."/>
            <person name="Mittelmeier T."/>
            <person name="Moroney J.V."/>
            <person name="Moseley J."/>
            <person name="Napoli C."/>
            <person name="Nedelcu A.M."/>
            <person name="Niyogi K."/>
            <person name="Novoselov S.V."/>
            <person name="Paulsen I.T."/>
            <person name="Pazour G."/>
            <person name="Purton S."/>
            <person name="Ral J.P."/>
            <person name="Riano-Pachon D.M."/>
            <person name="Riekhof W."/>
            <person name="Rymarquis L."/>
            <person name="Schroda M."/>
            <person name="Stern D."/>
            <person name="Umen J."/>
            <person name="Willows R."/>
            <person name="Wilson N."/>
            <person name="Zimmer S.L."/>
            <person name="Allmer J."/>
            <person name="Balk J."/>
            <person name="Bisova K."/>
            <person name="Chen C.J."/>
            <person name="Elias M."/>
            <person name="Gendler K."/>
            <person name="Hauser C."/>
            <person name="Lamb M.R."/>
            <person name="Ledford H."/>
            <person name="Long J.C."/>
            <person name="Minagawa J."/>
            <person name="Page M.D."/>
            <person name="Pan J."/>
            <person name="Pootakham W."/>
            <person name="Roje S."/>
            <person name="Rose A."/>
            <person name="Stahlberg E."/>
            <person name="Terauchi A.M."/>
            <person name="Yang P."/>
            <person name="Ball S."/>
            <person name="Bowler C."/>
            <person name="Dieckmann C.L."/>
            <person name="Gladyshev V.N."/>
            <person name="Green P."/>
            <person name="Jorgensen R."/>
            <person name="Mayfield S."/>
            <person name="Mueller-Roeber B."/>
            <person name="Rajamani S."/>
            <person name="Sayre R.T."/>
            <person name="Brokstein P."/>
            <person name="Dubchak I."/>
            <person name="Goodstein D."/>
            <person name="Hornick L."/>
            <person name="Huang Y.W."/>
            <person name="Jhaveri J."/>
            <person name="Luo Y."/>
            <person name="Martinez D."/>
            <person name="Ngau W.C."/>
            <person name="Otillar B."/>
            <person name="Poliakov A."/>
            <person name="Porter A."/>
            <person name="Szajkowski L."/>
            <person name="Werner G."/>
            <person name="Zhou K."/>
            <person name="Grigoriev I.V."/>
            <person name="Rokhsar D.S."/>
            <person name="Grossman A.R."/>
        </authorList>
    </citation>
    <scope>NUCLEOTIDE SEQUENCE [LARGE SCALE GENOMIC DNA]</scope>
    <source>
        <strain evidence="6">CC-503</strain>
    </source>
</reference>
<evidence type="ECO:0000313" key="5">
    <source>
        <dbReference type="EMBL" id="PNW81175.1"/>
    </source>
</evidence>
<dbReference type="EMDB" id="EMD-25361"/>
<evidence type="ECO:0008006" key="9">
    <source>
        <dbReference type="Google" id="ProtNLM"/>
    </source>
</evidence>
<gene>
    <name evidence="5" type="ORF">CHLRE_07g345400v5</name>
</gene>
<evidence type="ECO:0007829" key="7">
    <source>
        <dbReference type="PDB" id="7N61"/>
    </source>
</evidence>
<dbReference type="EMBL" id="CM008968">
    <property type="protein sequence ID" value="PNW81175.1"/>
    <property type="molecule type" value="Genomic_DNA"/>
</dbReference>
<organism evidence="5 6">
    <name type="scientific">Chlamydomonas reinhardtii</name>
    <name type="common">Chlamydomonas smithii</name>
    <dbReference type="NCBI Taxonomy" id="3055"/>
    <lineage>
        <taxon>Eukaryota</taxon>
        <taxon>Viridiplantae</taxon>
        <taxon>Chlorophyta</taxon>
        <taxon>core chlorophytes</taxon>
        <taxon>Chlorophyceae</taxon>
        <taxon>CS clade</taxon>
        <taxon>Chlamydomonadales</taxon>
        <taxon>Chlamydomonadaceae</taxon>
        <taxon>Chlamydomonas</taxon>
    </lineage>
</organism>
<proteinExistence type="evidence at protein level"/>
<feature type="region of interest" description="Disordered" evidence="4">
    <location>
        <begin position="706"/>
        <end position="737"/>
    </location>
</feature>
<reference evidence="7" key="2">
    <citation type="journal article" date="2022" name="Nat. Struct. Mol. Biol.">
        <title>Cryo-EM structure of an active central apparatus.</title>
        <authorList>
            <person name="Han L."/>
            <person name="Rao Q."/>
            <person name="Yang R."/>
            <person name="Wang Y."/>
            <person name="Chai P."/>
            <person name="Xiong Y."/>
            <person name="Zhang K."/>
        </authorList>
    </citation>
    <scope>STRUCTURE BY ELECTRON MICROSCOPY (3.50 ANGSTROMS)</scope>
</reference>
<dbReference type="PANTHER" id="PTHR44314:SF1">
    <property type="entry name" value="CILIA- AND FLAGELLA-ASSOCIATED PROTEIN 70"/>
    <property type="match status" value="1"/>
</dbReference>
<evidence type="ECO:0000313" key="6">
    <source>
        <dbReference type="Proteomes" id="UP000006906"/>
    </source>
</evidence>
<evidence type="ECO:0000256" key="1">
    <source>
        <dbReference type="ARBA" id="ARBA00022737"/>
    </source>
</evidence>
<dbReference type="AlphaFoldDB" id="A0A2K3DKW3"/>
<name>A0A2K3DKW3_CHLRE</name>
<feature type="compositionally biased region" description="Basic and acidic residues" evidence="4">
    <location>
        <begin position="1"/>
        <end position="12"/>
    </location>
</feature>
<evidence type="ECO:0000256" key="2">
    <source>
        <dbReference type="ARBA" id="ARBA00022803"/>
    </source>
</evidence>
<dbReference type="OrthoDB" id="546354at2759"/>
<feature type="region of interest" description="Disordered" evidence="4">
    <location>
        <begin position="1"/>
        <end position="20"/>
    </location>
</feature>
<protein>
    <recommendedName>
        <fullName evidence="9">Cilia- and flagella-associated protein 70</fullName>
    </recommendedName>
</protein>
<feature type="compositionally biased region" description="Gly residues" evidence="4">
    <location>
        <begin position="716"/>
        <end position="725"/>
    </location>
</feature>
<dbReference type="SUPFAM" id="SSF48452">
    <property type="entry name" value="TPR-like"/>
    <property type="match status" value="2"/>
</dbReference>
<dbReference type="GO" id="GO:0003341">
    <property type="term" value="P:cilium movement"/>
    <property type="evidence" value="ECO:0000318"/>
    <property type="project" value="GO_Central"/>
</dbReference>
<dbReference type="GeneID" id="5718018"/>
<keyword evidence="6" id="KW-1185">Reference proteome</keyword>